<reference evidence="3 4" key="1">
    <citation type="submission" date="2018-06" db="EMBL/GenBank/DDBJ databases">
        <authorList>
            <consortium name="Pathogen Informatics"/>
            <person name="Doyle S."/>
        </authorList>
    </citation>
    <scope>NUCLEOTIDE SEQUENCE [LARGE SCALE GENOMIC DNA]</scope>
    <source>
        <strain evidence="3 4">NCTC11179</strain>
    </source>
</reference>
<feature type="compositionally biased region" description="Low complexity" evidence="1">
    <location>
        <begin position="130"/>
        <end position="140"/>
    </location>
</feature>
<dbReference type="Proteomes" id="UP000255024">
    <property type="component" value="Unassembled WGS sequence"/>
</dbReference>
<keyword evidence="2" id="KW-0472">Membrane</keyword>
<feature type="transmembrane region" description="Helical" evidence="2">
    <location>
        <begin position="35"/>
        <end position="52"/>
    </location>
</feature>
<keyword evidence="2" id="KW-0812">Transmembrane</keyword>
<evidence type="ECO:0000313" key="4">
    <source>
        <dbReference type="Proteomes" id="UP000255024"/>
    </source>
</evidence>
<evidence type="ECO:0000256" key="1">
    <source>
        <dbReference type="SAM" id="MobiDB-lite"/>
    </source>
</evidence>
<gene>
    <name evidence="3" type="ORF">NCTC11179_02772</name>
</gene>
<evidence type="ECO:0000313" key="3">
    <source>
        <dbReference type="EMBL" id="STZ69268.1"/>
    </source>
</evidence>
<sequence length="309" mass="35833">MKNNNKHDSELGLMDLKFFVEHNIFKSMKYLKKNSIYIVLIVALTGGVGYYLDKKQGEEELSISAVKSNGDRPTKRQIAISFNYNSMPLVDEWIAFYLHDEKWKKAGLIDIEIADFLPTIANRKEESQPETGTSSTTSKTGGEKVEQDFLSPHFHYYQLVVLAKEGFDFKSFSEDLTKRMEKIDHFSKMQTLHQAFLENRITEINQDLSKLSKLFDKEGISATDLIEVIKAKKTLEEELVTIKMIQLQTSSVLYEAYEINEMDVLEENMRYNPEVVPRKKIQFPLVGLVLFFLGQWIVTINRKYTKNNE</sequence>
<dbReference type="EMBL" id="UGQL01000002">
    <property type="protein sequence ID" value="STZ69268.1"/>
    <property type="molecule type" value="Genomic_DNA"/>
</dbReference>
<feature type="transmembrane region" description="Helical" evidence="2">
    <location>
        <begin position="281"/>
        <end position="300"/>
    </location>
</feature>
<dbReference type="RefSeq" id="WP_115092050.1">
    <property type="nucleotide sequence ID" value="NZ_CP068107.1"/>
</dbReference>
<keyword evidence="4" id="KW-1185">Reference proteome</keyword>
<feature type="region of interest" description="Disordered" evidence="1">
    <location>
        <begin position="124"/>
        <end position="143"/>
    </location>
</feature>
<dbReference type="AlphaFoldDB" id="A0A378U206"/>
<proteinExistence type="predicted"/>
<accession>A0A378U206</accession>
<keyword evidence="2" id="KW-1133">Transmembrane helix</keyword>
<protein>
    <submittedName>
        <fullName evidence="3">Uncharacterized protein</fullName>
    </submittedName>
</protein>
<organism evidence="3 4">
    <name type="scientific">Myroides odoratus</name>
    <name type="common">Flavobacterium odoratum</name>
    <dbReference type="NCBI Taxonomy" id="256"/>
    <lineage>
        <taxon>Bacteria</taxon>
        <taxon>Pseudomonadati</taxon>
        <taxon>Bacteroidota</taxon>
        <taxon>Flavobacteriia</taxon>
        <taxon>Flavobacteriales</taxon>
        <taxon>Flavobacteriaceae</taxon>
        <taxon>Myroides</taxon>
    </lineage>
</organism>
<name>A0A378U206_MYROD</name>
<evidence type="ECO:0000256" key="2">
    <source>
        <dbReference type="SAM" id="Phobius"/>
    </source>
</evidence>